<proteinExistence type="predicted"/>
<dbReference type="Pfam" id="PF13271">
    <property type="entry name" value="DUF4062"/>
    <property type="match status" value="1"/>
</dbReference>
<evidence type="ECO:0000313" key="2">
    <source>
        <dbReference type="EMBL" id="UUY03013.1"/>
    </source>
</evidence>
<dbReference type="RefSeq" id="WP_353863529.1">
    <property type="nucleotide sequence ID" value="NZ_CP088295.1"/>
</dbReference>
<evidence type="ECO:0000259" key="1">
    <source>
        <dbReference type="Pfam" id="PF13271"/>
    </source>
</evidence>
<organism evidence="2 3">
    <name type="scientific">Svornostia abyssi</name>
    <dbReference type="NCBI Taxonomy" id="2898438"/>
    <lineage>
        <taxon>Bacteria</taxon>
        <taxon>Bacillati</taxon>
        <taxon>Actinomycetota</taxon>
        <taxon>Thermoleophilia</taxon>
        <taxon>Solirubrobacterales</taxon>
        <taxon>Baekduiaceae</taxon>
        <taxon>Svornostia</taxon>
    </lineage>
</organism>
<name>A0ABY5PEE6_9ACTN</name>
<dbReference type="InterPro" id="IPR025139">
    <property type="entry name" value="DUF4062"/>
</dbReference>
<dbReference type="Proteomes" id="UP001058860">
    <property type="component" value="Chromosome"/>
</dbReference>
<accession>A0ABY5PEE6</accession>
<dbReference type="EMBL" id="CP088295">
    <property type="protein sequence ID" value="UUY03013.1"/>
    <property type="molecule type" value="Genomic_DNA"/>
</dbReference>
<reference evidence="3" key="1">
    <citation type="submission" date="2021-11" db="EMBL/GenBank/DDBJ databases">
        <title>Cultivation dependent microbiological survey of springs from the worlds oldest radium mine currently devoted to the extraction of radon-saturated water.</title>
        <authorList>
            <person name="Kapinusova G."/>
            <person name="Smrhova T."/>
            <person name="Strejcek M."/>
            <person name="Suman J."/>
            <person name="Jani K."/>
            <person name="Pajer P."/>
            <person name="Uhlik O."/>
        </authorList>
    </citation>
    <scope>NUCLEOTIDE SEQUENCE [LARGE SCALE GENOMIC DNA]</scope>
    <source>
        <strain evidence="3">J379</strain>
    </source>
</reference>
<protein>
    <submittedName>
        <fullName evidence="2">DUF4062 domain-containing protein</fullName>
    </submittedName>
</protein>
<evidence type="ECO:0000313" key="3">
    <source>
        <dbReference type="Proteomes" id="UP001058860"/>
    </source>
</evidence>
<keyword evidence="3" id="KW-1185">Reference proteome</keyword>
<feature type="domain" description="DUF4062" evidence="1">
    <location>
        <begin position="3"/>
        <end position="85"/>
    </location>
</feature>
<sequence length="375" mass="39738">MEQIFISSLARGDMAAVREAARRAVDALDMRPVMFETGAPSEDDSRRALLDRVANCDALLLLIGAEYGEPGDRGLSPTEEEFQHAVEHGIPVLAIVQDIARESAQEAFLARVRGAWEAGRLTGTFADAGDVAFAVTQALNDWRRRGAGGSTDVAAAARAAELARAAHRHGTFSGGSKLRVVIVPAGERPLLDALTLRDASLPDDLTMAARTAGLVPQSAGVDATVGRDRITLALRGGRGFEDLELSVGFDGSVVGEGAVGDDASMLGSAAVLANRARDVITGTCRFAEAVWARIDQRDVTRDVFVTSAVPDAQRKIYALETVGNSMSMPMGMPPVLVAPDPPLRVARTDLSSAVEQLEAELHRAFEIEGAIHPRP</sequence>
<gene>
    <name evidence="2" type="ORF">LRS13_20400</name>
</gene>